<evidence type="ECO:0000256" key="7">
    <source>
        <dbReference type="ARBA" id="ARBA00023170"/>
    </source>
</evidence>
<accession>A0AAU9X8Q5</accession>
<evidence type="ECO:0000259" key="11">
    <source>
        <dbReference type="PROSITE" id="PS50262"/>
    </source>
</evidence>
<dbReference type="PROSITE" id="PS50262">
    <property type="entry name" value="G_PROTEIN_RECEP_F1_2"/>
    <property type="match status" value="1"/>
</dbReference>
<evidence type="ECO:0000313" key="13">
    <source>
        <dbReference type="Proteomes" id="UP001159428"/>
    </source>
</evidence>
<evidence type="ECO:0000256" key="6">
    <source>
        <dbReference type="ARBA" id="ARBA00023136"/>
    </source>
</evidence>
<dbReference type="Gene3D" id="1.20.1070.10">
    <property type="entry name" value="Rhodopsin 7-helix transmembrane proteins"/>
    <property type="match status" value="1"/>
</dbReference>
<feature type="transmembrane region" description="Helical" evidence="10">
    <location>
        <begin position="181"/>
        <end position="198"/>
    </location>
</feature>
<dbReference type="CDD" id="cd00637">
    <property type="entry name" value="7tm_classA_rhodopsin-like"/>
    <property type="match status" value="1"/>
</dbReference>
<comment type="caution">
    <text evidence="12">The sequence shown here is derived from an EMBL/GenBank/DDBJ whole genome shotgun (WGS) entry which is preliminary data.</text>
</comment>
<sequence length="309" mass="34818">MEENSEVINGSQVLWCFGVPTNLLVEDPTNSIILIVFNTLTSVTALLGNFMVLITLWRTPSLHSPSNTLLCGLALSDLCIGFLSGPINAGFNIMRLRNSVHLKSCALMHTIILFTTYLTPITLCTLTAMSIDRYLALHLHLRYEQVVTERKTTGLLILVWFFSGLYPLISSLDEKPVTSSLIASTIAICLLAVSFTWVKIYQVVRRHQAQIQDQMNAQAQQFNMAKFKKSAVNALFILLLHLVCFLPLLVAKIALAVRVNLLNVRILNFTYILVFLNSSLNPLVYCWRQRDLRAAVKETVKKLCCCRKR</sequence>
<dbReference type="AlphaFoldDB" id="A0AAU9X8Q5"/>
<keyword evidence="8 9" id="KW-0807">Transducer</keyword>
<keyword evidence="5 9" id="KW-0297">G-protein coupled receptor</keyword>
<comment type="similarity">
    <text evidence="9">Belongs to the G-protein coupled receptor 1 family.</text>
</comment>
<dbReference type="SMART" id="SM01381">
    <property type="entry name" value="7TM_GPCR_Srsx"/>
    <property type="match status" value="1"/>
</dbReference>
<feature type="transmembrane region" description="Helical" evidence="10">
    <location>
        <begin position="234"/>
        <end position="257"/>
    </location>
</feature>
<protein>
    <recommendedName>
        <fullName evidence="11">G-protein coupled receptors family 1 profile domain-containing protein</fullName>
    </recommendedName>
</protein>
<proteinExistence type="inferred from homology"/>
<dbReference type="EMBL" id="CALNXJ010000033">
    <property type="protein sequence ID" value="CAH3140132.1"/>
    <property type="molecule type" value="Genomic_DNA"/>
</dbReference>
<keyword evidence="13" id="KW-1185">Reference proteome</keyword>
<evidence type="ECO:0000256" key="1">
    <source>
        <dbReference type="ARBA" id="ARBA00004651"/>
    </source>
</evidence>
<evidence type="ECO:0000256" key="4">
    <source>
        <dbReference type="ARBA" id="ARBA00022989"/>
    </source>
</evidence>
<dbReference type="PRINTS" id="PR00237">
    <property type="entry name" value="GPCRRHODOPSN"/>
</dbReference>
<dbReference type="GO" id="GO:0004930">
    <property type="term" value="F:G protein-coupled receptor activity"/>
    <property type="evidence" value="ECO:0007669"/>
    <property type="project" value="UniProtKB-KW"/>
</dbReference>
<keyword evidence="2" id="KW-1003">Cell membrane</keyword>
<dbReference type="InterPro" id="IPR050569">
    <property type="entry name" value="TAAR"/>
</dbReference>
<gene>
    <name evidence="12" type="ORF">PMEA_00018774</name>
</gene>
<dbReference type="GO" id="GO:0005886">
    <property type="term" value="C:plasma membrane"/>
    <property type="evidence" value="ECO:0007669"/>
    <property type="project" value="UniProtKB-SubCell"/>
</dbReference>
<evidence type="ECO:0000256" key="5">
    <source>
        <dbReference type="ARBA" id="ARBA00023040"/>
    </source>
</evidence>
<feature type="transmembrane region" description="Helical" evidence="10">
    <location>
        <begin position="269"/>
        <end position="287"/>
    </location>
</feature>
<evidence type="ECO:0000313" key="12">
    <source>
        <dbReference type="EMBL" id="CAH3140132.1"/>
    </source>
</evidence>
<feature type="transmembrane region" description="Helical" evidence="10">
    <location>
        <begin position="107"/>
        <end position="131"/>
    </location>
</feature>
<feature type="domain" description="G-protein coupled receptors family 1 profile" evidence="11">
    <location>
        <begin position="48"/>
        <end position="285"/>
    </location>
</feature>
<feature type="transmembrane region" description="Helical" evidence="10">
    <location>
        <begin position="32"/>
        <end position="57"/>
    </location>
</feature>
<organism evidence="12 13">
    <name type="scientific">Pocillopora meandrina</name>
    <dbReference type="NCBI Taxonomy" id="46732"/>
    <lineage>
        <taxon>Eukaryota</taxon>
        <taxon>Metazoa</taxon>
        <taxon>Cnidaria</taxon>
        <taxon>Anthozoa</taxon>
        <taxon>Hexacorallia</taxon>
        <taxon>Scleractinia</taxon>
        <taxon>Astrocoeniina</taxon>
        <taxon>Pocilloporidae</taxon>
        <taxon>Pocillopora</taxon>
    </lineage>
</organism>
<evidence type="ECO:0000256" key="9">
    <source>
        <dbReference type="RuleBase" id="RU000688"/>
    </source>
</evidence>
<reference evidence="12 13" key="1">
    <citation type="submission" date="2022-05" db="EMBL/GenBank/DDBJ databases">
        <authorList>
            <consortium name="Genoscope - CEA"/>
            <person name="William W."/>
        </authorList>
    </citation>
    <scope>NUCLEOTIDE SEQUENCE [LARGE SCALE GENOMIC DNA]</scope>
</reference>
<dbReference type="PANTHER" id="PTHR24249:SF372">
    <property type="entry name" value="G-PROTEIN COUPLED RECEPTORS FAMILY 1 PROFILE DOMAIN-CONTAINING PROTEIN"/>
    <property type="match status" value="1"/>
</dbReference>
<keyword evidence="7 9" id="KW-0675">Receptor</keyword>
<evidence type="ECO:0000256" key="10">
    <source>
        <dbReference type="SAM" id="Phobius"/>
    </source>
</evidence>
<evidence type="ECO:0000256" key="3">
    <source>
        <dbReference type="ARBA" id="ARBA00022692"/>
    </source>
</evidence>
<dbReference type="Pfam" id="PF00001">
    <property type="entry name" value="7tm_1"/>
    <property type="match status" value="1"/>
</dbReference>
<dbReference type="SUPFAM" id="SSF81321">
    <property type="entry name" value="Family A G protein-coupled receptor-like"/>
    <property type="match status" value="1"/>
</dbReference>
<evidence type="ECO:0000256" key="2">
    <source>
        <dbReference type="ARBA" id="ARBA00022475"/>
    </source>
</evidence>
<dbReference type="PANTHER" id="PTHR24249">
    <property type="entry name" value="HISTAMINE RECEPTOR-RELATED G-PROTEIN COUPLED RECEPTOR"/>
    <property type="match status" value="1"/>
</dbReference>
<feature type="transmembrane region" description="Helical" evidence="10">
    <location>
        <begin position="69"/>
        <end position="87"/>
    </location>
</feature>
<comment type="subcellular location">
    <subcellularLocation>
        <location evidence="1">Cell membrane</location>
        <topology evidence="1">Multi-pass membrane protein</topology>
    </subcellularLocation>
</comment>
<dbReference type="InterPro" id="IPR017452">
    <property type="entry name" value="GPCR_Rhodpsn_7TM"/>
</dbReference>
<keyword evidence="3 9" id="KW-0812">Transmembrane</keyword>
<name>A0AAU9X8Q5_9CNID</name>
<evidence type="ECO:0000256" key="8">
    <source>
        <dbReference type="ARBA" id="ARBA00023224"/>
    </source>
</evidence>
<feature type="transmembrane region" description="Helical" evidence="10">
    <location>
        <begin position="152"/>
        <end position="169"/>
    </location>
</feature>
<keyword evidence="4 10" id="KW-1133">Transmembrane helix</keyword>
<dbReference type="Proteomes" id="UP001159428">
    <property type="component" value="Unassembled WGS sequence"/>
</dbReference>
<dbReference type="InterPro" id="IPR000276">
    <property type="entry name" value="GPCR_Rhodpsn"/>
</dbReference>
<keyword evidence="6 10" id="KW-0472">Membrane</keyword>
<dbReference type="PROSITE" id="PS00237">
    <property type="entry name" value="G_PROTEIN_RECEP_F1_1"/>
    <property type="match status" value="1"/>
</dbReference>